<accession>A0AAQ3S7I4</accession>
<dbReference type="Proteomes" id="UP001374535">
    <property type="component" value="Chromosome 2"/>
</dbReference>
<dbReference type="EMBL" id="CP144699">
    <property type="protein sequence ID" value="WVZ18601.1"/>
    <property type="molecule type" value="Genomic_DNA"/>
</dbReference>
<proteinExistence type="predicted"/>
<gene>
    <name evidence="2" type="ORF">V8G54_005923</name>
</gene>
<keyword evidence="3" id="KW-1185">Reference proteome</keyword>
<organism evidence="2 3">
    <name type="scientific">Vigna mungo</name>
    <name type="common">Black gram</name>
    <name type="synonym">Phaseolus mungo</name>
    <dbReference type="NCBI Taxonomy" id="3915"/>
    <lineage>
        <taxon>Eukaryota</taxon>
        <taxon>Viridiplantae</taxon>
        <taxon>Streptophyta</taxon>
        <taxon>Embryophyta</taxon>
        <taxon>Tracheophyta</taxon>
        <taxon>Spermatophyta</taxon>
        <taxon>Magnoliopsida</taxon>
        <taxon>eudicotyledons</taxon>
        <taxon>Gunneridae</taxon>
        <taxon>Pentapetalae</taxon>
        <taxon>rosids</taxon>
        <taxon>fabids</taxon>
        <taxon>Fabales</taxon>
        <taxon>Fabaceae</taxon>
        <taxon>Papilionoideae</taxon>
        <taxon>50 kb inversion clade</taxon>
        <taxon>NPAAA clade</taxon>
        <taxon>indigoferoid/millettioid clade</taxon>
        <taxon>Phaseoleae</taxon>
        <taxon>Vigna</taxon>
    </lineage>
</organism>
<reference evidence="2 3" key="1">
    <citation type="journal article" date="2023" name="Life. Sci Alliance">
        <title>Evolutionary insights into 3D genome organization and epigenetic landscape of Vigna mungo.</title>
        <authorList>
            <person name="Junaid A."/>
            <person name="Singh B."/>
            <person name="Bhatia S."/>
        </authorList>
    </citation>
    <scope>NUCLEOTIDE SEQUENCE [LARGE SCALE GENOMIC DNA]</scope>
    <source>
        <strain evidence="2">Urdbean</strain>
    </source>
</reference>
<keyword evidence="1" id="KW-0472">Membrane</keyword>
<dbReference type="AlphaFoldDB" id="A0AAQ3S7I4"/>
<keyword evidence="1" id="KW-0812">Transmembrane</keyword>
<sequence>MDQNIVSLVSRVVLSYSFFSFDILACFGLGFLCPLSTTLSNCYQCFPLCSTLFSAFLAHYRGSNFLFSYYYRLFPYFRSSPNGVFYHSQLPRFILLFSPNVPFPDPFSTSWMEPTMTLGLLTSSFS</sequence>
<evidence type="ECO:0000313" key="2">
    <source>
        <dbReference type="EMBL" id="WVZ18601.1"/>
    </source>
</evidence>
<name>A0AAQ3S7I4_VIGMU</name>
<evidence type="ECO:0000256" key="1">
    <source>
        <dbReference type="SAM" id="Phobius"/>
    </source>
</evidence>
<keyword evidence="1" id="KW-1133">Transmembrane helix</keyword>
<protein>
    <submittedName>
        <fullName evidence="2">Uncharacterized protein</fullName>
    </submittedName>
</protein>
<evidence type="ECO:0000313" key="3">
    <source>
        <dbReference type="Proteomes" id="UP001374535"/>
    </source>
</evidence>
<feature type="transmembrane region" description="Helical" evidence="1">
    <location>
        <begin position="12"/>
        <end position="32"/>
    </location>
</feature>